<protein>
    <recommendedName>
        <fullName evidence="3">Bacteriocin-protection, YdeI or OmpD-Associated</fullName>
    </recommendedName>
</protein>
<gene>
    <name evidence="1" type="ORF">SAMN02746066_02137</name>
</gene>
<sequence length="76" mass="8341">MSNVGGVTMSFTDNGELPVGFGMSLALDMKAMANFSALTDGKKEELVNYIKNSTTGYEAKERITEVVNRLHNDSFF</sequence>
<keyword evidence="2" id="KW-1185">Reference proteome</keyword>
<evidence type="ECO:0008006" key="3">
    <source>
        <dbReference type="Google" id="ProtNLM"/>
    </source>
</evidence>
<evidence type="ECO:0000313" key="2">
    <source>
        <dbReference type="Proteomes" id="UP000184038"/>
    </source>
</evidence>
<dbReference type="Proteomes" id="UP000184038">
    <property type="component" value="Unassembled WGS sequence"/>
</dbReference>
<evidence type="ECO:0000313" key="1">
    <source>
        <dbReference type="EMBL" id="SHM47892.1"/>
    </source>
</evidence>
<dbReference type="STRING" id="1120996.SAMN02746066_02137"/>
<dbReference type="EMBL" id="FRCP01000010">
    <property type="protein sequence ID" value="SHM47892.1"/>
    <property type="molecule type" value="Genomic_DNA"/>
</dbReference>
<name>A0A1M7J4L7_9FIRM</name>
<dbReference type="AlphaFoldDB" id="A0A1M7J4L7"/>
<reference evidence="1 2" key="1">
    <citation type="submission" date="2016-11" db="EMBL/GenBank/DDBJ databases">
        <authorList>
            <person name="Jaros S."/>
            <person name="Januszkiewicz K."/>
            <person name="Wedrychowicz H."/>
        </authorList>
    </citation>
    <scope>NUCLEOTIDE SEQUENCE [LARGE SCALE GENOMIC DNA]</scope>
    <source>
        <strain evidence="1 2">DSM 15930</strain>
    </source>
</reference>
<accession>A0A1M7J4L7</accession>
<proteinExistence type="predicted"/>
<organism evidence="1 2">
    <name type="scientific">Anaerosporobacter mobilis DSM 15930</name>
    <dbReference type="NCBI Taxonomy" id="1120996"/>
    <lineage>
        <taxon>Bacteria</taxon>
        <taxon>Bacillati</taxon>
        <taxon>Bacillota</taxon>
        <taxon>Clostridia</taxon>
        <taxon>Lachnospirales</taxon>
        <taxon>Lachnospiraceae</taxon>
        <taxon>Anaerosporobacter</taxon>
    </lineage>
</organism>